<name>A0A9P3GEN1_9APHY</name>
<dbReference type="EMBL" id="BPQB01000042">
    <property type="protein sequence ID" value="GJE94668.1"/>
    <property type="molecule type" value="Genomic_DNA"/>
</dbReference>
<dbReference type="OrthoDB" id="2745134at2759"/>
<comment type="caution">
    <text evidence="2">The sequence shown here is derived from an EMBL/GenBank/DDBJ whole genome shotgun (WGS) entry which is preliminary data.</text>
</comment>
<dbReference type="Proteomes" id="UP000703269">
    <property type="component" value="Unassembled WGS sequence"/>
</dbReference>
<evidence type="ECO:0000259" key="1">
    <source>
        <dbReference type="Pfam" id="PF20151"/>
    </source>
</evidence>
<reference evidence="2 3" key="1">
    <citation type="submission" date="2021-08" db="EMBL/GenBank/DDBJ databases">
        <title>Draft Genome Sequence of Phanerochaete sordida strain YK-624.</title>
        <authorList>
            <person name="Mori T."/>
            <person name="Dohra H."/>
            <person name="Suzuki T."/>
            <person name="Kawagishi H."/>
            <person name="Hirai H."/>
        </authorList>
    </citation>
    <scope>NUCLEOTIDE SEQUENCE [LARGE SCALE GENOMIC DNA]</scope>
    <source>
        <strain evidence="2 3">YK-624</strain>
    </source>
</reference>
<sequence>MSTHLQPESAGLAITVRVEDCITCACFALAVYELCITLADDLRIIWRSKRTAASILYAVNRWTLLAYVVDALSSVFNKSPWDSLGILTL</sequence>
<gene>
    <name evidence="2" type="ORF">PsYK624_108390</name>
</gene>
<evidence type="ECO:0000313" key="3">
    <source>
        <dbReference type="Proteomes" id="UP000703269"/>
    </source>
</evidence>
<dbReference type="AlphaFoldDB" id="A0A9P3GEN1"/>
<keyword evidence="3" id="KW-1185">Reference proteome</keyword>
<accession>A0A9P3GEN1</accession>
<proteinExistence type="predicted"/>
<dbReference type="Pfam" id="PF20151">
    <property type="entry name" value="DUF6533"/>
    <property type="match status" value="1"/>
</dbReference>
<dbReference type="InterPro" id="IPR045340">
    <property type="entry name" value="DUF6533"/>
</dbReference>
<organism evidence="2 3">
    <name type="scientific">Phanerochaete sordida</name>
    <dbReference type="NCBI Taxonomy" id="48140"/>
    <lineage>
        <taxon>Eukaryota</taxon>
        <taxon>Fungi</taxon>
        <taxon>Dikarya</taxon>
        <taxon>Basidiomycota</taxon>
        <taxon>Agaricomycotina</taxon>
        <taxon>Agaricomycetes</taxon>
        <taxon>Polyporales</taxon>
        <taxon>Phanerochaetaceae</taxon>
        <taxon>Phanerochaete</taxon>
    </lineage>
</organism>
<evidence type="ECO:0000313" key="2">
    <source>
        <dbReference type="EMBL" id="GJE94668.1"/>
    </source>
</evidence>
<feature type="domain" description="DUF6533" evidence="1">
    <location>
        <begin position="21"/>
        <end position="65"/>
    </location>
</feature>
<protein>
    <recommendedName>
        <fullName evidence="1">DUF6533 domain-containing protein</fullName>
    </recommendedName>
</protein>